<dbReference type="InterPro" id="IPR027417">
    <property type="entry name" value="P-loop_NTPase"/>
</dbReference>
<dbReference type="Gene3D" id="3.40.50.300">
    <property type="entry name" value="P-loop containing nucleotide triphosphate hydrolases"/>
    <property type="match status" value="1"/>
</dbReference>
<feature type="region of interest" description="Disordered" evidence="1">
    <location>
        <begin position="1"/>
        <end position="41"/>
    </location>
</feature>
<sequence>MGRPGRGVAQRSHRHPQSGRSTGKKVARSRSKSGTSGENRDISVPLAESVFTVGTPITQPHQFFGRQRIVKRLFNLFKTHPLQNAAIIGQKRAGKTSLLNYLRTITTTPTERLRPGQRNNWLPNPEIYRWIFVDFQDPRMAHRERLLGYLLEAMGLPVPIACDLEQFMEQISEQIQQPTVVLMDEIGVGLQRCPELNDTFWDSLRSLANHYANGSLAFILAASERPIDLAKHNDHSSPFFNIFGHTTTPGRTHPSLVCTYLINQPLKPELHSALTLKNQAILTTHPQ</sequence>
<gene>
    <name evidence="2" type="ORF">IQ260_10055</name>
</gene>
<accession>A0A928X572</accession>
<comment type="caution">
    <text evidence="2">The sequence shown here is derived from an EMBL/GenBank/DDBJ whole genome shotgun (WGS) entry which is preliminary data.</text>
</comment>
<feature type="compositionally biased region" description="Basic residues" evidence="1">
    <location>
        <begin position="11"/>
        <end position="31"/>
    </location>
</feature>
<evidence type="ECO:0000313" key="3">
    <source>
        <dbReference type="Proteomes" id="UP000615026"/>
    </source>
</evidence>
<protein>
    <submittedName>
        <fullName evidence="2">TniB family NTP-binding protein</fullName>
    </submittedName>
</protein>
<dbReference type="Proteomes" id="UP000615026">
    <property type="component" value="Unassembled WGS sequence"/>
</dbReference>
<dbReference type="AlphaFoldDB" id="A0A928X572"/>
<evidence type="ECO:0000313" key="2">
    <source>
        <dbReference type="EMBL" id="MBE9066998.1"/>
    </source>
</evidence>
<evidence type="ECO:0000256" key="1">
    <source>
        <dbReference type="SAM" id="MobiDB-lite"/>
    </source>
</evidence>
<dbReference type="RefSeq" id="WP_193992973.1">
    <property type="nucleotide sequence ID" value="NZ_JADEXP010000070.1"/>
</dbReference>
<reference evidence="2" key="1">
    <citation type="submission" date="2020-10" db="EMBL/GenBank/DDBJ databases">
        <authorList>
            <person name="Castelo-Branco R."/>
            <person name="Eusebio N."/>
            <person name="Adriana R."/>
            <person name="Vieira A."/>
            <person name="Brugerolle De Fraissinette N."/>
            <person name="Rezende De Castro R."/>
            <person name="Schneider M.P."/>
            <person name="Vasconcelos V."/>
            <person name="Leao P.N."/>
        </authorList>
    </citation>
    <scope>NUCLEOTIDE SEQUENCE</scope>
    <source>
        <strain evidence="2">LEGE 11479</strain>
    </source>
</reference>
<dbReference type="SUPFAM" id="SSF52540">
    <property type="entry name" value="P-loop containing nucleoside triphosphate hydrolases"/>
    <property type="match status" value="1"/>
</dbReference>
<name>A0A928X572_LEPEC</name>
<dbReference type="EMBL" id="JADEXP010000070">
    <property type="protein sequence ID" value="MBE9066998.1"/>
    <property type="molecule type" value="Genomic_DNA"/>
</dbReference>
<keyword evidence="3" id="KW-1185">Reference proteome</keyword>
<proteinExistence type="predicted"/>
<organism evidence="2 3">
    <name type="scientific">Leptolyngbya cf. ectocarpi LEGE 11479</name>
    <dbReference type="NCBI Taxonomy" id="1828722"/>
    <lineage>
        <taxon>Bacteria</taxon>
        <taxon>Bacillati</taxon>
        <taxon>Cyanobacteriota</taxon>
        <taxon>Cyanophyceae</taxon>
        <taxon>Leptolyngbyales</taxon>
        <taxon>Leptolyngbyaceae</taxon>
        <taxon>Leptolyngbya group</taxon>
        <taxon>Leptolyngbya</taxon>
    </lineage>
</organism>